<keyword evidence="2" id="KW-0238">DNA-binding</keyword>
<evidence type="ECO:0000256" key="3">
    <source>
        <dbReference type="ARBA" id="ARBA00023163"/>
    </source>
</evidence>
<dbReference type="PANTHER" id="PTHR46796">
    <property type="entry name" value="HTH-TYPE TRANSCRIPTIONAL ACTIVATOR RHAS-RELATED"/>
    <property type="match status" value="1"/>
</dbReference>
<evidence type="ECO:0000313" key="6">
    <source>
        <dbReference type="EMBL" id="AYG84399.1"/>
    </source>
</evidence>
<keyword evidence="7" id="KW-1185">Reference proteome</keyword>
<feature type="domain" description="HTH araC/xylS-type" evidence="5">
    <location>
        <begin position="13"/>
        <end position="110"/>
    </location>
</feature>
<dbReference type="Pfam" id="PF12833">
    <property type="entry name" value="HTH_18"/>
    <property type="match status" value="1"/>
</dbReference>
<keyword evidence="3" id="KW-0804">Transcription</keyword>
<evidence type="ECO:0000259" key="5">
    <source>
        <dbReference type="PROSITE" id="PS01124"/>
    </source>
</evidence>
<dbReference type="Gene3D" id="1.10.10.60">
    <property type="entry name" value="Homeodomain-like"/>
    <property type="match status" value="1"/>
</dbReference>
<dbReference type="PROSITE" id="PS01124">
    <property type="entry name" value="HTH_ARAC_FAMILY_2"/>
    <property type="match status" value="1"/>
</dbReference>
<dbReference type="InterPro" id="IPR050204">
    <property type="entry name" value="AraC_XylS_family_regulators"/>
</dbReference>
<protein>
    <submittedName>
        <fullName evidence="6">HTH-type transcriptional activator RhaR</fullName>
    </submittedName>
</protein>
<keyword evidence="1" id="KW-0805">Transcription regulation</keyword>
<dbReference type="RefSeq" id="WP_120725788.1">
    <property type="nucleotide sequence ID" value="NZ_CP032698.1"/>
</dbReference>
<dbReference type="OrthoDB" id="2060755at2"/>
<dbReference type="GO" id="GO:0043565">
    <property type="term" value="F:sequence-specific DNA binding"/>
    <property type="evidence" value="ECO:0007669"/>
    <property type="project" value="InterPro"/>
</dbReference>
<dbReference type="InterPro" id="IPR018060">
    <property type="entry name" value="HTH_AraC"/>
</dbReference>
<dbReference type="SMART" id="SM00342">
    <property type="entry name" value="HTH_ARAC"/>
    <property type="match status" value="1"/>
</dbReference>
<dbReference type="SUPFAM" id="SSF46689">
    <property type="entry name" value="Homeodomain-like"/>
    <property type="match status" value="2"/>
</dbReference>
<proteinExistence type="predicted"/>
<dbReference type="EMBL" id="CP032698">
    <property type="protein sequence ID" value="AYG84399.1"/>
    <property type="molecule type" value="Genomic_DNA"/>
</dbReference>
<evidence type="ECO:0000313" key="7">
    <source>
        <dbReference type="Proteomes" id="UP000271554"/>
    </source>
</evidence>
<organism evidence="6 7">
    <name type="scientific">Streptomyces hundungensis</name>
    <dbReference type="NCBI Taxonomy" id="1077946"/>
    <lineage>
        <taxon>Bacteria</taxon>
        <taxon>Bacillati</taxon>
        <taxon>Actinomycetota</taxon>
        <taxon>Actinomycetes</taxon>
        <taxon>Kitasatosporales</taxon>
        <taxon>Streptomycetaceae</taxon>
        <taxon>Streptomyces</taxon>
    </lineage>
</organism>
<gene>
    <name evidence="6" type="primary">rhaR_1</name>
    <name evidence="6" type="ORF">DWB77_06613</name>
</gene>
<dbReference type="GO" id="GO:0003700">
    <property type="term" value="F:DNA-binding transcription factor activity"/>
    <property type="evidence" value="ECO:0007669"/>
    <property type="project" value="InterPro"/>
</dbReference>
<name>A0A387HLN0_9ACTN</name>
<evidence type="ECO:0000256" key="1">
    <source>
        <dbReference type="ARBA" id="ARBA00023015"/>
    </source>
</evidence>
<evidence type="ECO:0000256" key="2">
    <source>
        <dbReference type="ARBA" id="ARBA00023125"/>
    </source>
</evidence>
<dbReference type="InterPro" id="IPR009057">
    <property type="entry name" value="Homeodomain-like_sf"/>
</dbReference>
<accession>A0A387HLN0</accession>
<evidence type="ECO:0000256" key="4">
    <source>
        <dbReference type="SAM" id="MobiDB-lite"/>
    </source>
</evidence>
<sequence length="161" mass="17413">MTPEELANLVHLRRARDLIDREYAKPLDVPTMARHALMSPAHFSRQFRAAYGETPYSYLMTRRIERAMALLRGGMSVTDACMAVGCTSLGSFSSRFTEVVGETPSAYRGRAHDAVTAMPACVAKVHTRPARNPPSVRGGPSAQGAPRGPSRIREAGGDEAA</sequence>
<dbReference type="Proteomes" id="UP000271554">
    <property type="component" value="Chromosome"/>
</dbReference>
<feature type="compositionally biased region" description="Basic and acidic residues" evidence="4">
    <location>
        <begin position="151"/>
        <end position="161"/>
    </location>
</feature>
<dbReference type="AlphaFoldDB" id="A0A387HLN0"/>
<dbReference type="KEGG" id="shun:DWB77_06613"/>
<reference evidence="6 7" key="1">
    <citation type="submission" date="2018-10" db="EMBL/GenBank/DDBJ databases">
        <title>Relationship between Morphology and Antimicrobial Activity in Streptomyces.</title>
        <authorList>
            <person name="Kang H.J."/>
            <person name="Kim S.B."/>
        </authorList>
    </citation>
    <scope>NUCLEOTIDE SEQUENCE [LARGE SCALE GENOMIC DNA]</scope>
    <source>
        <strain evidence="6 7">BH38</strain>
    </source>
</reference>
<feature type="region of interest" description="Disordered" evidence="4">
    <location>
        <begin position="127"/>
        <end position="161"/>
    </location>
</feature>